<keyword evidence="1" id="KW-0282">Flagellum</keyword>
<dbReference type="Pfam" id="PF07309">
    <property type="entry name" value="FlaF"/>
    <property type="match status" value="1"/>
</dbReference>
<evidence type="ECO:0000313" key="2">
    <source>
        <dbReference type="Proteomes" id="UP000199495"/>
    </source>
</evidence>
<gene>
    <name evidence="1" type="ORF">SAMN04487974_1034</name>
</gene>
<name>A0A1G7UDN1_9HYPH</name>
<sequence>MHQGALAYQKTAQQTASPRNLEAALLARFASQLQQIRDTWPERMDELDGVLNKNRKVWSIFVSAVTKDDHPLPAPVRQNVANLGIFVMGQTYELMAAPRPEKLDALININRQISAGLRGANS</sequence>
<keyword evidence="2" id="KW-1185">Reference proteome</keyword>
<dbReference type="NCBIfam" id="NF009435">
    <property type="entry name" value="PRK12794.1"/>
    <property type="match status" value="1"/>
</dbReference>
<organism evidence="1 2">
    <name type="scientific">Pelagibacterium luteolum</name>
    <dbReference type="NCBI Taxonomy" id="440168"/>
    <lineage>
        <taxon>Bacteria</taxon>
        <taxon>Pseudomonadati</taxon>
        <taxon>Pseudomonadota</taxon>
        <taxon>Alphaproteobacteria</taxon>
        <taxon>Hyphomicrobiales</taxon>
        <taxon>Devosiaceae</taxon>
        <taxon>Pelagibacterium</taxon>
    </lineage>
</organism>
<dbReference type="AlphaFoldDB" id="A0A1G7UDN1"/>
<dbReference type="InterPro" id="IPR010845">
    <property type="entry name" value="FlaF"/>
</dbReference>
<proteinExistence type="predicted"/>
<dbReference type="STRING" id="440168.SAMN04487974_1034"/>
<dbReference type="RefSeq" id="WP_090593783.1">
    <property type="nucleotide sequence ID" value="NZ_FNCS01000003.1"/>
</dbReference>
<accession>A0A1G7UDN1</accession>
<evidence type="ECO:0000313" key="1">
    <source>
        <dbReference type="EMBL" id="SDG45584.1"/>
    </source>
</evidence>
<dbReference type="EMBL" id="FNCS01000003">
    <property type="protein sequence ID" value="SDG45584.1"/>
    <property type="molecule type" value="Genomic_DNA"/>
</dbReference>
<keyword evidence="1" id="KW-0966">Cell projection</keyword>
<reference evidence="1 2" key="1">
    <citation type="submission" date="2016-10" db="EMBL/GenBank/DDBJ databases">
        <authorList>
            <person name="de Groot N.N."/>
        </authorList>
    </citation>
    <scope>NUCLEOTIDE SEQUENCE [LARGE SCALE GENOMIC DNA]</scope>
    <source>
        <strain evidence="1 2">CGMCC 1.10267</strain>
    </source>
</reference>
<dbReference type="Proteomes" id="UP000199495">
    <property type="component" value="Unassembled WGS sequence"/>
</dbReference>
<dbReference type="GO" id="GO:0044781">
    <property type="term" value="P:bacterial-type flagellum organization"/>
    <property type="evidence" value="ECO:0007669"/>
    <property type="project" value="InterPro"/>
</dbReference>
<keyword evidence="1" id="KW-0969">Cilium</keyword>
<protein>
    <submittedName>
        <fullName evidence="1">Flagellar protein FlaF</fullName>
    </submittedName>
</protein>
<dbReference type="OrthoDB" id="8563081at2"/>